<dbReference type="InterPro" id="IPR011990">
    <property type="entry name" value="TPR-like_helical_dom_sf"/>
</dbReference>
<organism evidence="3 4">
    <name type="scientific">Rhodoplanes tepidamans</name>
    <name type="common">Rhodoplanes cryptolactis</name>
    <dbReference type="NCBI Taxonomy" id="200616"/>
    <lineage>
        <taxon>Bacteria</taxon>
        <taxon>Pseudomonadati</taxon>
        <taxon>Pseudomonadota</taxon>
        <taxon>Alphaproteobacteria</taxon>
        <taxon>Hyphomicrobiales</taxon>
        <taxon>Nitrobacteraceae</taxon>
        <taxon>Rhodoplanes</taxon>
    </lineage>
</organism>
<evidence type="ECO:0000256" key="2">
    <source>
        <dbReference type="SAM" id="Phobius"/>
    </source>
</evidence>
<evidence type="ECO:0000313" key="4">
    <source>
        <dbReference type="Proteomes" id="UP001165652"/>
    </source>
</evidence>
<evidence type="ECO:0008006" key="5">
    <source>
        <dbReference type="Google" id="ProtNLM"/>
    </source>
</evidence>
<feature type="region of interest" description="Disordered" evidence="1">
    <location>
        <begin position="51"/>
        <end position="80"/>
    </location>
</feature>
<feature type="compositionally biased region" description="Low complexity" evidence="1">
    <location>
        <begin position="291"/>
        <end position="312"/>
    </location>
</feature>
<protein>
    <recommendedName>
        <fullName evidence="5">Sel1 repeat family protein</fullName>
    </recommendedName>
</protein>
<comment type="caution">
    <text evidence="3">The sequence shown here is derived from an EMBL/GenBank/DDBJ whole genome shotgun (WGS) entry which is preliminary data.</text>
</comment>
<keyword evidence="2" id="KW-1133">Transmembrane helix</keyword>
<dbReference type="EMBL" id="JAQQLI010000041">
    <property type="protein sequence ID" value="MDC7788274.1"/>
    <property type="molecule type" value="Genomic_DNA"/>
</dbReference>
<dbReference type="RefSeq" id="WP_272779112.1">
    <property type="nucleotide sequence ID" value="NZ_JAQQLI010000041.1"/>
</dbReference>
<feature type="compositionally biased region" description="Low complexity" evidence="1">
    <location>
        <begin position="58"/>
        <end position="68"/>
    </location>
</feature>
<dbReference type="Proteomes" id="UP001165652">
    <property type="component" value="Unassembled WGS sequence"/>
</dbReference>
<evidence type="ECO:0000313" key="3">
    <source>
        <dbReference type="EMBL" id="MDC7788274.1"/>
    </source>
</evidence>
<sequence length="412" mass="43303">MTTPMDDDHDPRTKYAPRWARPIVDEADMEPEPEAPDIPDYILRSRLRVDDAPPSAPVAPGARPVRGAEPADEWPRRGGRPFEGDVAIRELNERLALHPDIVPEPRRAPRRRWGRTIGRAALTLTGAVGLAAGLMVFGMPLLDREMSGGVRTAFRPASPRPAAEPAAPAVPARLSIGAGRFAAANEIVPLPVSPSYPIDGHLAVGGLPAGARLTTGAPLAPNGWLVPIALLPQTSIVPPPDFVGPINLVMELRRPDDTVLDRGTLQIAWGHTAAPAAPPVQASAATPAAASAVPSSPATESVAATTPATPAAGPVRRLDPEETAALIKRGQELLASGDLASARLMLRRAAEGGSAAAALLLGSTYDPATFRQLVVIGETPDQAQAHFWYQRAAELGSTDAARRLDLLARGVR</sequence>
<reference evidence="3" key="1">
    <citation type="journal article" date="2023" name="Microbiol Resour">
        <title>Genome Sequences of Rhodoplanes serenus and Two Thermotolerant Strains, Rhodoplanes tepidamans and 'Rhodoplanes cryptolactis,' Further Refine the Genus.</title>
        <authorList>
            <person name="Rayyan A.A."/>
            <person name="Kyndt J.A."/>
        </authorList>
    </citation>
    <scope>NUCLEOTIDE SEQUENCE</scope>
    <source>
        <strain evidence="3">DSM 9987</strain>
    </source>
</reference>
<evidence type="ECO:0000256" key="1">
    <source>
        <dbReference type="SAM" id="MobiDB-lite"/>
    </source>
</evidence>
<keyword evidence="4" id="KW-1185">Reference proteome</keyword>
<feature type="region of interest" description="Disordered" evidence="1">
    <location>
        <begin position="1"/>
        <end position="38"/>
    </location>
</feature>
<feature type="transmembrane region" description="Helical" evidence="2">
    <location>
        <begin position="120"/>
        <end position="142"/>
    </location>
</feature>
<dbReference type="Gene3D" id="1.25.40.10">
    <property type="entry name" value="Tetratricopeptide repeat domain"/>
    <property type="match status" value="1"/>
</dbReference>
<keyword evidence="2" id="KW-0812">Transmembrane</keyword>
<proteinExistence type="predicted"/>
<reference evidence="3" key="2">
    <citation type="submission" date="2023-02" db="EMBL/GenBank/DDBJ databases">
        <authorList>
            <person name="Rayyan A."/>
            <person name="Meyer T."/>
            <person name="Kyndt J.A."/>
        </authorList>
    </citation>
    <scope>NUCLEOTIDE SEQUENCE</scope>
    <source>
        <strain evidence="3">DSM 9987</strain>
    </source>
</reference>
<accession>A0ABT5JF01</accession>
<feature type="region of interest" description="Disordered" evidence="1">
    <location>
        <begin position="291"/>
        <end position="315"/>
    </location>
</feature>
<feature type="compositionally biased region" description="Acidic residues" evidence="1">
    <location>
        <begin position="25"/>
        <end position="37"/>
    </location>
</feature>
<dbReference type="SUPFAM" id="SSF81901">
    <property type="entry name" value="HCP-like"/>
    <property type="match status" value="1"/>
</dbReference>
<keyword evidence="2" id="KW-0472">Membrane</keyword>
<gene>
    <name evidence="3" type="ORF">PQJ73_21515</name>
</gene>
<name>A0ABT5JF01_RHOTP</name>